<feature type="compositionally biased region" description="Polar residues" evidence="4">
    <location>
        <begin position="47"/>
        <end position="62"/>
    </location>
</feature>
<reference evidence="7 8" key="1">
    <citation type="submission" date="2024-04" db="EMBL/GenBank/DDBJ databases">
        <title>Phyllosticta paracitricarpa is synonymous to the EU quarantine fungus P. citricarpa based on phylogenomic analyses.</title>
        <authorList>
            <consortium name="Lawrence Berkeley National Laboratory"/>
            <person name="Van Ingen-Buijs V.A."/>
            <person name="Van Westerhoven A.C."/>
            <person name="Haridas S."/>
            <person name="Skiadas P."/>
            <person name="Martin F."/>
            <person name="Groenewald J.Z."/>
            <person name="Crous P.W."/>
            <person name="Seidl M.F."/>
        </authorList>
    </citation>
    <scope>NUCLEOTIDE SEQUENCE [LARGE SCALE GENOMIC DNA]</scope>
    <source>
        <strain evidence="7 8">CBS 123374</strain>
    </source>
</reference>
<evidence type="ECO:0000313" key="7">
    <source>
        <dbReference type="EMBL" id="KAK8233462.1"/>
    </source>
</evidence>
<organism evidence="7 8">
    <name type="scientific">Phyllosticta capitalensis</name>
    <dbReference type="NCBI Taxonomy" id="121624"/>
    <lineage>
        <taxon>Eukaryota</taxon>
        <taxon>Fungi</taxon>
        <taxon>Dikarya</taxon>
        <taxon>Ascomycota</taxon>
        <taxon>Pezizomycotina</taxon>
        <taxon>Dothideomycetes</taxon>
        <taxon>Dothideomycetes incertae sedis</taxon>
        <taxon>Botryosphaeriales</taxon>
        <taxon>Phyllostictaceae</taxon>
        <taxon>Phyllosticta</taxon>
    </lineage>
</organism>
<dbReference type="SMART" id="SM00487">
    <property type="entry name" value="DEXDc"/>
    <property type="match status" value="1"/>
</dbReference>
<proteinExistence type="predicted"/>
<gene>
    <name evidence="7" type="ORF">HDK90DRAFT_268094</name>
</gene>
<dbReference type="InterPro" id="IPR049730">
    <property type="entry name" value="SNF2/RAD54-like_C"/>
</dbReference>
<keyword evidence="1" id="KW-0547">Nucleotide-binding</keyword>
<dbReference type="Gene3D" id="3.40.50.10810">
    <property type="entry name" value="Tandem AAA-ATPase domain"/>
    <property type="match status" value="1"/>
</dbReference>
<dbReference type="CDD" id="cd18004">
    <property type="entry name" value="DEXHc_RAD54"/>
    <property type="match status" value="1"/>
</dbReference>
<dbReference type="Gene3D" id="1.20.120.850">
    <property type="entry name" value="SWI2/SNF2 ATPases, N-terminal domain"/>
    <property type="match status" value="1"/>
</dbReference>
<feature type="domain" description="Helicase ATP-binding" evidence="5">
    <location>
        <begin position="311"/>
        <end position="481"/>
    </location>
</feature>
<evidence type="ECO:0000256" key="2">
    <source>
        <dbReference type="ARBA" id="ARBA00022801"/>
    </source>
</evidence>
<evidence type="ECO:0000259" key="6">
    <source>
        <dbReference type="PROSITE" id="PS51194"/>
    </source>
</evidence>
<dbReference type="Pfam" id="PF00176">
    <property type="entry name" value="SNF2-rel_dom"/>
    <property type="match status" value="1"/>
</dbReference>
<dbReference type="CDD" id="cd18793">
    <property type="entry name" value="SF2_C_SNF"/>
    <property type="match status" value="1"/>
</dbReference>
<dbReference type="InterPro" id="IPR027417">
    <property type="entry name" value="P-loop_NTPase"/>
</dbReference>
<dbReference type="SMART" id="SM00490">
    <property type="entry name" value="HELICc"/>
    <property type="match status" value="1"/>
</dbReference>
<feature type="region of interest" description="Disordered" evidence="4">
    <location>
        <begin position="1"/>
        <end position="72"/>
    </location>
</feature>
<accession>A0ABR1YLT7</accession>
<evidence type="ECO:0000259" key="5">
    <source>
        <dbReference type="PROSITE" id="PS51192"/>
    </source>
</evidence>
<evidence type="ECO:0000256" key="4">
    <source>
        <dbReference type="SAM" id="MobiDB-lite"/>
    </source>
</evidence>
<comment type="caution">
    <text evidence="7">The sequence shown here is derived from an EMBL/GenBank/DDBJ whole genome shotgun (WGS) entry which is preliminary data.</text>
</comment>
<dbReference type="InterPro" id="IPR038718">
    <property type="entry name" value="SNF2-like_sf"/>
</dbReference>
<name>A0ABR1YLT7_9PEZI</name>
<evidence type="ECO:0000313" key="8">
    <source>
        <dbReference type="Proteomes" id="UP001492380"/>
    </source>
</evidence>
<dbReference type="PANTHER" id="PTHR45629">
    <property type="entry name" value="SNF2/RAD54 FAMILY MEMBER"/>
    <property type="match status" value="1"/>
</dbReference>
<keyword evidence="2 7" id="KW-0378">Hydrolase</keyword>
<dbReference type="PROSITE" id="PS51192">
    <property type="entry name" value="HELICASE_ATP_BIND_1"/>
    <property type="match status" value="1"/>
</dbReference>
<dbReference type="SUPFAM" id="SSF52540">
    <property type="entry name" value="P-loop containing nucleoside triphosphate hydrolases"/>
    <property type="match status" value="2"/>
</dbReference>
<dbReference type="InterPro" id="IPR000330">
    <property type="entry name" value="SNF2_N"/>
</dbReference>
<dbReference type="Gene3D" id="3.40.50.300">
    <property type="entry name" value="P-loop containing nucleotide triphosphate hydrolases"/>
    <property type="match status" value="1"/>
</dbReference>
<dbReference type="PANTHER" id="PTHR45629:SF7">
    <property type="entry name" value="DNA EXCISION REPAIR PROTEIN ERCC-6-RELATED"/>
    <property type="match status" value="1"/>
</dbReference>
<keyword evidence="3" id="KW-0067">ATP-binding</keyword>
<feature type="compositionally biased region" description="Polar residues" evidence="4">
    <location>
        <begin position="13"/>
        <end position="25"/>
    </location>
</feature>
<evidence type="ECO:0000256" key="1">
    <source>
        <dbReference type="ARBA" id="ARBA00022741"/>
    </source>
</evidence>
<dbReference type="PROSITE" id="PS51194">
    <property type="entry name" value="HELICASE_CTER"/>
    <property type="match status" value="1"/>
</dbReference>
<dbReference type="GO" id="GO:0016787">
    <property type="term" value="F:hydrolase activity"/>
    <property type="evidence" value="ECO:0007669"/>
    <property type="project" value="UniProtKB-KW"/>
</dbReference>
<feature type="region of interest" description="Disordered" evidence="4">
    <location>
        <begin position="833"/>
        <end position="857"/>
    </location>
</feature>
<dbReference type="Proteomes" id="UP001492380">
    <property type="component" value="Unassembled WGS sequence"/>
</dbReference>
<evidence type="ECO:0000256" key="3">
    <source>
        <dbReference type="ARBA" id="ARBA00022840"/>
    </source>
</evidence>
<dbReference type="Pfam" id="PF00271">
    <property type="entry name" value="Helicase_C"/>
    <property type="match status" value="1"/>
</dbReference>
<dbReference type="InterPro" id="IPR014001">
    <property type="entry name" value="Helicase_ATP-bd"/>
</dbReference>
<keyword evidence="8" id="KW-1185">Reference proteome</keyword>
<dbReference type="InterPro" id="IPR050496">
    <property type="entry name" value="SNF2_RAD54_helicase_repair"/>
</dbReference>
<sequence>MKPFKSPLLTRRPSANQPASQTSESAGPPPPKRRRVSEGLDPLPPRTASNHDSIPQSTVSNDPTPPHAVRKPLLSIVNPVATPENGGGGGDDAEAYYTVLWRKFTTKKNKTWDGDGVLSVRGGYAYLQDIDGREMGKSNCSMPLLPGSTMSVGGKEIEVDTIIAKKDYLAGKPFLNPTPAPAFKASAPAAKTRDGKKPLLSLKSRTKQDKLEAKQVDHVNVAATGSSQATNGKFKNPLLDKSALPLVAKTAVPQPRHDPNAPGALVMKRPPSADVPKGKQVVDVVIDPILSKHLREHQREGVSFLYECVMGLGSPHGQGAILADEMGLGKTLQSITLIWTLLKQSPIYEEPPVVKKALVVCPAGTVQNWRKEFRKWLGRERIGVFVADDQKKRLRDFTKGKCYHVMIIGYEKLQKSYEEISRDCQIGLIVLDESHRLKTAKNKSSAAIRSLNCDKIVSLSGTPFSNNLLEFHAVADLVNPGCLGKLSTFKREFEGPIVKASQPEATAKDREKGQARQEELDRLVEQFMLRRKADVLSKYLPPKTEHILLCQPTNAQAEIYRNIVASSVFRGALGGSSESAFQLINILKHACNNPKLLNNPKSLTSPNDTPEPEAVNSTTKAVLEAVPPKLLKSPGTSAKLQVLDSLLHRIRTDTDEKVVIVSHYTSTLDTIGTLLTSLSYSYLRIDGSVAANKRQDLINKFNNTPASSTFAFLLSTKAGGVGINLIGASRLILYDVDWNPAHELQAMARIHRDGQKRPCKIYRLLTMGALDEKIYQRQLSKQSLADSVIDNKSSGSGFTKEDLRDLFTLDESGRCQTHELIACPCEGKGNGGGVIPSDDTIEEQADQSPAVVEDTDNEDDEWQDLPTLLKASQVDVTAQEKALKDKRDSLRKSKGGDMMALMQYAHIDTSLLSKTAPKKAIARLDMNDDEDEDENERVAEEAVDCEDMLQDEALLHVLKEEGSRVKFVFSKTTS</sequence>
<dbReference type="EMBL" id="JBBWRZ010000006">
    <property type="protein sequence ID" value="KAK8233462.1"/>
    <property type="molecule type" value="Genomic_DNA"/>
</dbReference>
<dbReference type="InterPro" id="IPR001650">
    <property type="entry name" value="Helicase_C-like"/>
</dbReference>
<feature type="domain" description="Helicase C-terminal" evidence="6">
    <location>
        <begin position="642"/>
        <end position="804"/>
    </location>
</feature>
<protein>
    <submittedName>
        <fullName evidence="7">P-loop containing nucleoside triphosphate hydrolase protein</fullName>
    </submittedName>
</protein>